<evidence type="ECO:0000256" key="4">
    <source>
        <dbReference type="ARBA" id="ARBA00022729"/>
    </source>
</evidence>
<comment type="caution">
    <text evidence="11">The sequence shown here is derived from an EMBL/GenBank/DDBJ whole genome shotgun (WGS) entry which is preliminary data.</text>
</comment>
<evidence type="ECO:0000256" key="6">
    <source>
        <dbReference type="ARBA" id="ARBA00023002"/>
    </source>
</evidence>
<dbReference type="InterPro" id="IPR017046">
    <property type="entry name" value="Prenylcysteine_Oxase1"/>
</dbReference>
<gene>
    <name evidence="11" type="ORF">HYALB_00009965</name>
</gene>
<evidence type="ECO:0000256" key="1">
    <source>
        <dbReference type="ARBA" id="ARBA00001974"/>
    </source>
</evidence>
<keyword evidence="6" id="KW-0560">Oxidoreductase</keyword>
<sequence>MHAGLSLVLVSVLCGQTLGFAWPFTAFAATFANQDTPESESDSDESGHRSVAIIGAGAGGSATAYYLQQFAAESGIDIDITVFEKESYIGGRTTTVNAYGNHLEPVELGGSIFVEANEILKNATAKFGLSTEGAITQEFEDIVGIWNGEKFVYTTKDSDSQWWDIAKLVWKYGFAPIKTQRLMQTVVGRFKQIYTAPFFPFRSLSERAQDLDLLSATSLTGEQFLEKNGISGGFTTDIIQASTRVNYGQNLGLIHGLETMVCMAIEGAMSVDGGNWQIFDSMVKHSNATLHLNSTVNSITKSKGRYRLNTTSIDASSEETQRSTAFDTIVLAAPYKYAKINVEEGLLKKIPDTVPYVSLHVTLFTSTHRFSRDFFNLGPNAEIPSTILTTLSPDEVLANPEKGVGKAGFFSISTLRTVINPETLKMESLYKIFSPEPVTPEFLAKLFGTEMPVDLSKVTADSGDAITWYYPHVWNSYPYEYPRVTFEETELAPGFYYTSGMDSFISTMETNALMGMNIARLVVDDYLPAEQAQDEPKLLEQKPLGSENGAEL</sequence>
<keyword evidence="5" id="KW-0274">FAD</keyword>
<dbReference type="GO" id="GO:0030327">
    <property type="term" value="P:prenylated protein catabolic process"/>
    <property type="evidence" value="ECO:0007669"/>
    <property type="project" value="TreeGrafter"/>
</dbReference>
<dbReference type="Pfam" id="PF13450">
    <property type="entry name" value="NAD_binding_8"/>
    <property type="match status" value="1"/>
</dbReference>
<accession>A0A9N9QCK2</accession>
<dbReference type="GO" id="GO:0030328">
    <property type="term" value="P:prenylcysteine catabolic process"/>
    <property type="evidence" value="ECO:0007669"/>
    <property type="project" value="InterPro"/>
</dbReference>
<proteinExistence type="inferred from homology"/>
<dbReference type="EMBL" id="CAJVRM010000629">
    <property type="protein sequence ID" value="CAG8982471.1"/>
    <property type="molecule type" value="Genomic_DNA"/>
</dbReference>
<dbReference type="PANTHER" id="PTHR15944">
    <property type="entry name" value="FARNESYLCYSTEINE LYASE"/>
    <property type="match status" value="1"/>
</dbReference>
<feature type="region of interest" description="Disordered" evidence="8">
    <location>
        <begin position="533"/>
        <end position="552"/>
    </location>
</feature>
<evidence type="ECO:0000256" key="9">
    <source>
        <dbReference type="SAM" id="SignalP"/>
    </source>
</evidence>
<evidence type="ECO:0000256" key="2">
    <source>
        <dbReference type="ARBA" id="ARBA00009967"/>
    </source>
</evidence>
<evidence type="ECO:0000313" key="12">
    <source>
        <dbReference type="Proteomes" id="UP000701801"/>
    </source>
</evidence>
<comment type="cofactor">
    <cofactor evidence="1">
        <name>FAD</name>
        <dbReference type="ChEBI" id="CHEBI:57692"/>
    </cofactor>
</comment>
<dbReference type="PIRSF" id="PIRSF036292">
    <property type="entry name" value="Prenylcysteine_oxidase"/>
    <property type="match status" value="1"/>
</dbReference>
<keyword evidence="4 9" id="KW-0732">Signal</keyword>
<dbReference type="OrthoDB" id="437369at2759"/>
<evidence type="ECO:0000256" key="8">
    <source>
        <dbReference type="SAM" id="MobiDB-lite"/>
    </source>
</evidence>
<dbReference type="InterPro" id="IPR010795">
    <property type="entry name" value="Prenylcys_lyase"/>
</dbReference>
<feature type="chain" id="PRO_5040361991" description="Prenylcysteine lyase domain-containing protein" evidence="9">
    <location>
        <begin position="20"/>
        <end position="552"/>
    </location>
</feature>
<dbReference type="SUPFAM" id="SSF51905">
    <property type="entry name" value="FAD/NAD(P)-binding domain"/>
    <property type="match status" value="1"/>
</dbReference>
<dbReference type="Gene3D" id="3.50.50.60">
    <property type="entry name" value="FAD/NAD(P)-binding domain"/>
    <property type="match status" value="1"/>
</dbReference>
<dbReference type="Pfam" id="PF07156">
    <property type="entry name" value="Prenylcys_lyase"/>
    <property type="match status" value="1"/>
</dbReference>
<feature type="signal peptide" evidence="9">
    <location>
        <begin position="1"/>
        <end position="19"/>
    </location>
</feature>
<dbReference type="GO" id="GO:0001735">
    <property type="term" value="F:prenylcysteine oxidase activity"/>
    <property type="evidence" value="ECO:0007669"/>
    <property type="project" value="InterPro"/>
</dbReference>
<dbReference type="InterPro" id="IPR036188">
    <property type="entry name" value="FAD/NAD-bd_sf"/>
</dbReference>
<comment type="similarity">
    <text evidence="2">Belongs to the prenylcysteine oxidase family.</text>
</comment>
<evidence type="ECO:0000313" key="11">
    <source>
        <dbReference type="EMBL" id="CAG8982471.1"/>
    </source>
</evidence>
<protein>
    <recommendedName>
        <fullName evidence="10">Prenylcysteine lyase domain-containing protein</fullName>
    </recommendedName>
</protein>
<evidence type="ECO:0000256" key="5">
    <source>
        <dbReference type="ARBA" id="ARBA00022827"/>
    </source>
</evidence>
<name>A0A9N9QCK2_9HELO</name>
<dbReference type="PANTHER" id="PTHR15944:SF0">
    <property type="entry name" value="PRENYLCYSTEINE LYASE DOMAIN-CONTAINING PROTEIN"/>
    <property type="match status" value="1"/>
</dbReference>
<keyword evidence="12" id="KW-1185">Reference proteome</keyword>
<keyword evidence="7" id="KW-0325">Glycoprotein</keyword>
<evidence type="ECO:0000259" key="10">
    <source>
        <dbReference type="Pfam" id="PF07156"/>
    </source>
</evidence>
<evidence type="ECO:0000256" key="7">
    <source>
        <dbReference type="ARBA" id="ARBA00023180"/>
    </source>
</evidence>
<organism evidence="11 12">
    <name type="scientific">Hymenoscyphus albidus</name>
    <dbReference type="NCBI Taxonomy" id="595503"/>
    <lineage>
        <taxon>Eukaryota</taxon>
        <taxon>Fungi</taxon>
        <taxon>Dikarya</taxon>
        <taxon>Ascomycota</taxon>
        <taxon>Pezizomycotina</taxon>
        <taxon>Leotiomycetes</taxon>
        <taxon>Helotiales</taxon>
        <taxon>Helotiaceae</taxon>
        <taxon>Hymenoscyphus</taxon>
    </lineage>
</organism>
<dbReference type="Proteomes" id="UP000701801">
    <property type="component" value="Unassembled WGS sequence"/>
</dbReference>
<evidence type="ECO:0000256" key="3">
    <source>
        <dbReference type="ARBA" id="ARBA00022630"/>
    </source>
</evidence>
<feature type="domain" description="Prenylcysteine lyase" evidence="10">
    <location>
        <begin position="156"/>
        <end position="528"/>
    </location>
</feature>
<dbReference type="AlphaFoldDB" id="A0A9N9QCK2"/>
<keyword evidence="3" id="KW-0285">Flavoprotein</keyword>
<reference evidence="11" key="1">
    <citation type="submission" date="2021-07" db="EMBL/GenBank/DDBJ databases">
        <authorList>
            <person name="Durling M."/>
        </authorList>
    </citation>
    <scope>NUCLEOTIDE SEQUENCE</scope>
</reference>